<reference evidence="3 4" key="1">
    <citation type="journal article" date="2019" name="Int. J. Syst. Evol. Microbiol.">
        <title>The Global Catalogue of Microorganisms (GCM) 10K type strain sequencing project: providing services to taxonomists for standard genome sequencing and annotation.</title>
        <authorList>
            <consortium name="The Broad Institute Genomics Platform"/>
            <consortium name="The Broad Institute Genome Sequencing Center for Infectious Disease"/>
            <person name="Wu L."/>
            <person name="Ma J."/>
        </authorList>
    </citation>
    <scope>NUCLEOTIDE SEQUENCE [LARGE SCALE GENOMIC DNA]</scope>
    <source>
        <strain evidence="3 4">JCM 15395</strain>
    </source>
</reference>
<dbReference type="PANTHER" id="PTHR30204:SF90">
    <property type="entry name" value="HTH-TYPE TRANSCRIPTIONAL ACTIVATOR MTA"/>
    <property type="match status" value="1"/>
</dbReference>
<evidence type="ECO:0000313" key="4">
    <source>
        <dbReference type="Proteomes" id="UP001500866"/>
    </source>
</evidence>
<dbReference type="Pfam" id="PF07739">
    <property type="entry name" value="TipAS"/>
    <property type="match status" value="1"/>
</dbReference>
<dbReference type="InterPro" id="IPR047057">
    <property type="entry name" value="MerR_fam"/>
</dbReference>
<organism evidence="3 4">
    <name type="scientific">Virgibacillus siamensis</name>
    <dbReference type="NCBI Taxonomy" id="480071"/>
    <lineage>
        <taxon>Bacteria</taxon>
        <taxon>Bacillati</taxon>
        <taxon>Bacillota</taxon>
        <taxon>Bacilli</taxon>
        <taxon>Bacillales</taxon>
        <taxon>Bacillaceae</taxon>
        <taxon>Virgibacillus</taxon>
    </lineage>
</organism>
<dbReference type="SMART" id="SM00422">
    <property type="entry name" value="HTH_MERR"/>
    <property type="match status" value="1"/>
</dbReference>
<evidence type="ECO:0000313" key="3">
    <source>
        <dbReference type="EMBL" id="GAA0590813.1"/>
    </source>
</evidence>
<evidence type="ECO:0000256" key="1">
    <source>
        <dbReference type="ARBA" id="ARBA00023125"/>
    </source>
</evidence>
<dbReference type="Proteomes" id="UP001500866">
    <property type="component" value="Unassembled WGS sequence"/>
</dbReference>
<keyword evidence="1" id="KW-0238">DNA-binding</keyword>
<dbReference type="Gene3D" id="1.10.1660.10">
    <property type="match status" value="1"/>
</dbReference>
<dbReference type="CDD" id="cd04788">
    <property type="entry name" value="HTH_NolA-AlbR"/>
    <property type="match status" value="1"/>
</dbReference>
<dbReference type="RefSeq" id="WP_343809732.1">
    <property type="nucleotide sequence ID" value="NZ_BAAADS010000001.1"/>
</dbReference>
<dbReference type="SUPFAM" id="SSF46955">
    <property type="entry name" value="Putative DNA-binding domain"/>
    <property type="match status" value="1"/>
</dbReference>
<dbReference type="PROSITE" id="PS50937">
    <property type="entry name" value="HTH_MERR_2"/>
    <property type="match status" value="1"/>
</dbReference>
<dbReference type="InterPro" id="IPR009061">
    <property type="entry name" value="DNA-bd_dom_put_sf"/>
</dbReference>
<proteinExistence type="predicted"/>
<name>A0ABN1FHA9_9BACI</name>
<sequence length="242" mass="28140">MNSKTGWKVGELANQTGLTVRTLHHYDKIRLLTPSQRSGAGHRIYNEADIARLQQIMSLKQLGFPLEDIKQMIESPDFEPTKVVQLQLERLNDQIRIQEQLRSQLTIIYELLKTKQDVSVKHLINLIEVINMDNYFTQEQLNKMKSLGDQYGPEEKRKHEQEMSDIVSNIREEIRKGTAPDNPKAIELARRWKELTEKFTGGDENIVKAAEQFYKENPDTPVENYGVDEEVYRFIKNAMSHA</sequence>
<evidence type="ECO:0000259" key="2">
    <source>
        <dbReference type="PROSITE" id="PS50937"/>
    </source>
</evidence>
<dbReference type="InterPro" id="IPR000551">
    <property type="entry name" value="MerR-type_HTH_dom"/>
</dbReference>
<comment type="caution">
    <text evidence="3">The sequence shown here is derived from an EMBL/GenBank/DDBJ whole genome shotgun (WGS) entry which is preliminary data.</text>
</comment>
<dbReference type="Pfam" id="PF13411">
    <property type="entry name" value="MerR_1"/>
    <property type="match status" value="1"/>
</dbReference>
<accession>A0ABN1FHA9</accession>
<keyword evidence="4" id="KW-1185">Reference proteome</keyword>
<feature type="domain" description="HTH merR-type" evidence="2">
    <location>
        <begin position="6"/>
        <end position="75"/>
    </location>
</feature>
<dbReference type="PANTHER" id="PTHR30204">
    <property type="entry name" value="REDOX-CYCLING DRUG-SENSING TRANSCRIPTIONAL ACTIVATOR SOXR"/>
    <property type="match status" value="1"/>
</dbReference>
<dbReference type="InterPro" id="IPR012925">
    <property type="entry name" value="TipAS_dom"/>
</dbReference>
<dbReference type="PRINTS" id="PR00040">
    <property type="entry name" value="HTHMERR"/>
</dbReference>
<gene>
    <name evidence="3" type="ORF">GCM10009001_03520</name>
</gene>
<dbReference type="EMBL" id="BAAADS010000001">
    <property type="protein sequence ID" value="GAA0590813.1"/>
    <property type="molecule type" value="Genomic_DNA"/>
</dbReference>
<protein>
    <submittedName>
        <fullName evidence="3">MerR family transcriptional regulator</fullName>
    </submittedName>
</protein>